<protein>
    <submittedName>
        <fullName evidence="1">Uncharacterized protein</fullName>
    </submittedName>
</protein>
<name>A0A0E9T5K7_ANGAN</name>
<evidence type="ECO:0000313" key="1">
    <source>
        <dbReference type="EMBL" id="JAH48941.1"/>
    </source>
</evidence>
<reference evidence="1" key="2">
    <citation type="journal article" date="2015" name="Fish Shellfish Immunol.">
        <title>Early steps in the European eel (Anguilla anguilla)-Vibrio vulnificus interaction in the gills: Role of the RtxA13 toxin.</title>
        <authorList>
            <person name="Callol A."/>
            <person name="Pajuelo D."/>
            <person name="Ebbesson L."/>
            <person name="Teles M."/>
            <person name="MacKenzie S."/>
            <person name="Amaro C."/>
        </authorList>
    </citation>
    <scope>NUCLEOTIDE SEQUENCE</scope>
</reference>
<sequence length="15" mass="1684">MVNYLALNIRLSSCS</sequence>
<dbReference type="EMBL" id="GBXM01059636">
    <property type="protein sequence ID" value="JAH48941.1"/>
    <property type="molecule type" value="Transcribed_RNA"/>
</dbReference>
<reference evidence="1" key="1">
    <citation type="submission" date="2014-11" db="EMBL/GenBank/DDBJ databases">
        <authorList>
            <person name="Amaro Gonzalez C."/>
        </authorList>
    </citation>
    <scope>NUCLEOTIDE SEQUENCE</scope>
</reference>
<proteinExistence type="predicted"/>
<accession>A0A0E9T5K7</accession>
<organism evidence="1">
    <name type="scientific">Anguilla anguilla</name>
    <name type="common">European freshwater eel</name>
    <name type="synonym">Muraena anguilla</name>
    <dbReference type="NCBI Taxonomy" id="7936"/>
    <lineage>
        <taxon>Eukaryota</taxon>
        <taxon>Metazoa</taxon>
        <taxon>Chordata</taxon>
        <taxon>Craniata</taxon>
        <taxon>Vertebrata</taxon>
        <taxon>Euteleostomi</taxon>
        <taxon>Actinopterygii</taxon>
        <taxon>Neopterygii</taxon>
        <taxon>Teleostei</taxon>
        <taxon>Anguilliformes</taxon>
        <taxon>Anguillidae</taxon>
        <taxon>Anguilla</taxon>
    </lineage>
</organism>